<accession>A0ABP1DBQ0</accession>
<reference evidence="6" key="1">
    <citation type="submission" date="2024-04" db="EMBL/GenBank/DDBJ databases">
        <authorList>
            <person name="Shaw F."/>
            <person name="Minotto A."/>
        </authorList>
    </citation>
    <scope>NUCLEOTIDE SEQUENCE [LARGE SCALE GENOMIC DNA]</scope>
</reference>
<dbReference type="PROSITE" id="PS50031">
    <property type="entry name" value="EH"/>
    <property type="match status" value="4"/>
</dbReference>
<dbReference type="PROSITE" id="PS00018">
    <property type="entry name" value="EF_HAND_1"/>
    <property type="match status" value="2"/>
</dbReference>
<feature type="compositionally biased region" description="Low complexity" evidence="2">
    <location>
        <begin position="625"/>
        <end position="644"/>
    </location>
</feature>
<dbReference type="Proteomes" id="UP001497453">
    <property type="component" value="Chromosome 3"/>
</dbReference>
<feature type="domain" description="EH" evidence="3">
    <location>
        <begin position="456"/>
        <end position="545"/>
    </location>
</feature>
<dbReference type="InterPro" id="IPR018247">
    <property type="entry name" value="EF_Hand_1_Ca_BS"/>
</dbReference>
<feature type="compositionally biased region" description="Low complexity" evidence="2">
    <location>
        <begin position="434"/>
        <end position="449"/>
    </location>
</feature>
<evidence type="ECO:0000313" key="5">
    <source>
        <dbReference type="EMBL" id="CAL1703992.1"/>
    </source>
</evidence>
<feature type="compositionally biased region" description="Low complexity" evidence="2">
    <location>
        <begin position="608"/>
        <end position="617"/>
    </location>
</feature>
<evidence type="ECO:0000313" key="6">
    <source>
        <dbReference type="Proteomes" id="UP001497453"/>
    </source>
</evidence>
<dbReference type="EMBL" id="OZ037946">
    <property type="protein sequence ID" value="CAL1703992.1"/>
    <property type="molecule type" value="Genomic_DNA"/>
</dbReference>
<feature type="region of interest" description="Disordered" evidence="2">
    <location>
        <begin position="737"/>
        <end position="802"/>
    </location>
</feature>
<evidence type="ECO:0000256" key="1">
    <source>
        <dbReference type="ARBA" id="ARBA00022837"/>
    </source>
</evidence>
<dbReference type="InterPro" id="IPR038425">
    <property type="entry name" value="GAT_sf"/>
</dbReference>
<dbReference type="PANTHER" id="PTHR11216:SF170">
    <property type="entry name" value="DYNAMIN ASSOCIATED PROTEIN 160, ISOFORM D"/>
    <property type="match status" value="1"/>
</dbReference>
<feature type="domain" description="EF-hand" evidence="4">
    <location>
        <begin position="489"/>
        <end position="524"/>
    </location>
</feature>
<dbReference type="CDD" id="cd00052">
    <property type="entry name" value="EH"/>
    <property type="match status" value="3"/>
</dbReference>
<dbReference type="SUPFAM" id="SSF89009">
    <property type="entry name" value="GAT-like domain"/>
    <property type="match status" value="1"/>
</dbReference>
<evidence type="ECO:0000259" key="4">
    <source>
        <dbReference type="PROSITE" id="PS50222"/>
    </source>
</evidence>
<dbReference type="InterPro" id="IPR002048">
    <property type="entry name" value="EF_hand_dom"/>
</dbReference>
<feature type="domain" description="EH" evidence="3">
    <location>
        <begin position="320"/>
        <end position="410"/>
    </location>
</feature>
<feature type="region of interest" description="Disordered" evidence="2">
    <location>
        <begin position="408"/>
        <end position="450"/>
    </location>
</feature>
<feature type="compositionally biased region" description="Pro residues" evidence="2">
    <location>
        <begin position="597"/>
        <end position="607"/>
    </location>
</feature>
<feature type="compositionally biased region" description="Pro residues" evidence="2">
    <location>
        <begin position="15"/>
        <end position="25"/>
    </location>
</feature>
<evidence type="ECO:0000256" key="2">
    <source>
        <dbReference type="SAM" id="MobiDB-lite"/>
    </source>
</evidence>
<keyword evidence="1" id="KW-0106">Calcium</keyword>
<dbReference type="InterPro" id="IPR011992">
    <property type="entry name" value="EF-hand-dom_pair"/>
</dbReference>
<sequence length="802" mass="87013">MNQQPQPGPYNFQYAPPPGPPPAPLPQHAQYYSTMPIPWFSSQMNARAEKAPLSESAARPMSKDEDIQRLFKACQTGKGHASLLHEALVYAKPEDLKDKKGIIQEFRLRCRASQEFISSQIAWATSQAEQSRSDVGSSQETREEQLLADLLATNEELLEAMKIYDDLERLGVEQEKEERTRAERKLCALTAITSFTPTPAESELVNQIFSIADTLGMGSISSVAATKVFYGAGIPPSTLDEIWRIANVEENDMLSRQCVGVAVRLVGHVQNNPGVKVDETLVNEPAPLPKIQGLEPSAGASGYDEAGPSTTPLPPLTPQDRNKFLKIFFNAHPHNGMVPGDHARELFMKSRLPIDILAQIWELADTQKQGALDATGFTVAMYLIQAIMSGRLKAMPYSLPPSIYEAASPPPDLQHSLQRSLASVHPSAGPVPDSSSSQAGPSGSHSPQQWAVTPELKATADTFFNVLDEKHHGYLDGKTARAHFMQTGISEHDTQHIWRLVDINGDGRLGRDEFAVALHLIRERGAGRGLPEILPPSLVPPSMRHPVSPTPPSRTEALLIDLDAAPAPTPPPKEPSPRHVRFAPSPNASSSHILDEPSPPSRPPRSTPSPSILRRTPNATTPVASASSLEFPSFSSPPSSPISSRVAPDATATWSWAITPTEKARSDRFFDMLDPWKHGYIEGEAAVPFMSKSKLPTEVLGKIWDLADADTDGRLSKDDFAVAMHLIRAKLAGKEIPDSLPTTLVPPPLPEASADADQPAQQTQQISSSTVDLTGEAAFAADEEPRSSTPPPPYESLPSTLS</sequence>
<name>A0ABP1DBQ0_9APHY</name>
<feature type="domain" description="EF-hand" evidence="4">
    <location>
        <begin position="695"/>
        <end position="730"/>
    </location>
</feature>
<feature type="compositionally biased region" description="Low complexity" evidence="2">
    <location>
        <begin position="752"/>
        <end position="770"/>
    </location>
</feature>
<proteinExistence type="predicted"/>
<feature type="region of interest" description="Disordered" evidence="2">
    <location>
        <begin position="1"/>
        <end position="28"/>
    </location>
</feature>
<dbReference type="SUPFAM" id="SSF47473">
    <property type="entry name" value="EF-hand"/>
    <property type="match status" value="4"/>
</dbReference>
<dbReference type="PANTHER" id="PTHR11216">
    <property type="entry name" value="EH DOMAIN"/>
    <property type="match status" value="1"/>
</dbReference>
<gene>
    <name evidence="5" type="ORF">GFSPODELE1_LOCUS4802</name>
</gene>
<feature type="region of interest" description="Disordered" evidence="2">
    <location>
        <begin position="528"/>
        <end position="646"/>
    </location>
</feature>
<feature type="region of interest" description="Disordered" evidence="2">
    <location>
        <begin position="293"/>
        <end position="316"/>
    </location>
</feature>
<dbReference type="InterPro" id="IPR000261">
    <property type="entry name" value="EH_dom"/>
</dbReference>
<dbReference type="PROSITE" id="PS50222">
    <property type="entry name" value="EF_HAND_2"/>
    <property type="match status" value="2"/>
</dbReference>
<dbReference type="Gene3D" id="1.20.58.160">
    <property type="match status" value="1"/>
</dbReference>
<dbReference type="Gene3D" id="1.10.238.10">
    <property type="entry name" value="EF-hand"/>
    <property type="match status" value="4"/>
</dbReference>
<evidence type="ECO:0000259" key="3">
    <source>
        <dbReference type="PROSITE" id="PS50031"/>
    </source>
</evidence>
<organism evidence="5 6">
    <name type="scientific">Somion occarium</name>
    <dbReference type="NCBI Taxonomy" id="3059160"/>
    <lineage>
        <taxon>Eukaryota</taxon>
        <taxon>Fungi</taxon>
        <taxon>Dikarya</taxon>
        <taxon>Basidiomycota</taxon>
        <taxon>Agaricomycotina</taxon>
        <taxon>Agaricomycetes</taxon>
        <taxon>Polyporales</taxon>
        <taxon>Cerrenaceae</taxon>
        <taxon>Somion</taxon>
    </lineage>
</organism>
<dbReference type="SMART" id="SM00054">
    <property type="entry name" value="EFh"/>
    <property type="match status" value="2"/>
</dbReference>
<dbReference type="Pfam" id="PF12763">
    <property type="entry name" value="EH"/>
    <property type="match status" value="3"/>
</dbReference>
<dbReference type="CDD" id="cd21383">
    <property type="entry name" value="GAT_GGA_Tom1-like"/>
    <property type="match status" value="1"/>
</dbReference>
<feature type="domain" description="EH" evidence="3">
    <location>
        <begin position="662"/>
        <end position="751"/>
    </location>
</feature>
<feature type="domain" description="EH" evidence="3">
    <location>
        <begin position="201"/>
        <end position="292"/>
    </location>
</feature>
<dbReference type="SMART" id="SM00027">
    <property type="entry name" value="EH"/>
    <property type="match status" value="4"/>
</dbReference>
<keyword evidence="6" id="KW-1185">Reference proteome</keyword>
<protein>
    <submittedName>
        <fullName evidence="5">Uncharacterized protein</fullName>
    </submittedName>
</protein>